<organism evidence="2 3">
    <name type="scientific">Carboxylicivirga sediminis</name>
    <dbReference type="NCBI Taxonomy" id="2006564"/>
    <lineage>
        <taxon>Bacteria</taxon>
        <taxon>Pseudomonadati</taxon>
        <taxon>Bacteroidota</taxon>
        <taxon>Bacteroidia</taxon>
        <taxon>Marinilabiliales</taxon>
        <taxon>Marinilabiliaceae</taxon>
        <taxon>Carboxylicivirga</taxon>
    </lineage>
</organism>
<evidence type="ECO:0000313" key="2">
    <source>
        <dbReference type="EMBL" id="MBR8534325.1"/>
    </source>
</evidence>
<name>A0A941F223_9BACT</name>
<gene>
    <name evidence="2" type="ORF">KDU71_02050</name>
</gene>
<dbReference type="Gene3D" id="1.25.40.390">
    <property type="match status" value="2"/>
</dbReference>
<dbReference type="Pfam" id="PF12771">
    <property type="entry name" value="SusD-like_2"/>
    <property type="match status" value="2"/>
</dbReference>
<dbReference type="Proteomes" id="UP000679220">
    <property type="component" value="Unassembled WGS sequence"/>
</dbReference>
<dbReference type="PROSITE" id="PS51257">
    <property type="entry name" value="PROKAR_LIPOPROTEIN"/>
    <property type="match status" value="1"/>
</dbReference>
<feature type="chain" id="PRO_5036852995" evidence="1">
    <location>
        <begin position="21"/>
        <end position="634"/>
    </location>
</feature>
<dbReference type="RefSeq" id="WP_212188233.1">
    <property type="nucleotide sequence ID" value="NZ_JAGTAR010000002.1"/>
</dbReference>
<accession>A0A941F223</accession>
<dbReference type="SUPFAM" id="SSF48452">
    <property type="entry name" value="TPR-like"/>
    <property type="match status" value="1"/>
</dbReference>
<keyword evidence="3" id="KW-1185">Reference proteome</keyword>
<feature type="signal peptide" evidence="1">
    <location>
        <begin position="1"/>
        <end position="20"/>
    </location>
</feature>
<dbReference type="EMBL" id="JAGTAR010000002">
    <property type="protein sequence ID" value="MBR8534325.1"/>
    <property type="molecule type" value="Genomic_DNA"/>
</dbReference>
<keyword evidence="2" id="KW-0449">Lipoprotein</keyword>
<evidence type="ECO:0000313" key="3">
    <source>
        <dbReference type="Proteomes" id="UP000679220"/>
    </source>
</evidence>
<dbReference type="InterPro" id="IPR041662">
    <property type="entry name" value="SusD-like_2"/>
</dbReference>
<dbReference type="InterPro" id="IPR011990">
    <property type="entry name" value="TPR-like_helical_dom_sf"/>
</dbReference>
<proteinExistence type="predicted"/>
<dbReference type="AlphaFoldDB" id="A0A941F223"/>
<reference evidence="2" key="2">
    <citation type="submission" date="2021-04" db="EMBL/GenBank/DDBJ databases">
        <authorList>
            <person name="Zhang T."/>
            <person name="Zhang Y."/>
            <person name="Lu D."/>
            <person name="Zuo D."/>
            <person name="Du Z."/>
        </authorList>
    </citation>
    <scope>NUCLEOTIDE SEQUENCE</scope>
    <source>
        <strain evidence="2">JR1</strain>
    </source>
</reference>
<reference evidence="2" key="1">
    <citation type="journal article" date="2018" name="Int. J. Syst. Evol. Microbiol.">
        <title>Carboxylicivirga sediminis sp. nov., isolated from coastal sediment.</title>
        <authorList>
            <person name="Wang F.Q."/>
            <person name="Ren L.H."/>
            <person name="Zou R.J."/>
            <person name="Sun Y.Z."/>
            <person name="Liu X.J."/>
            <person name="Jiang F."/>
            <person name="Liu L.J."/>
        </authorList>
    </citation>
    <scope>NUCLEOTIDE SEQUENCE</scope>
    <source>
        <strain evidence="2">JR1</strain>
    </source>
</reference>
<evidence type="ECO:0000256" key="1">
    <source>
        <dbReference type="SAM" id="SignalP"/>
    </source>
</evidence>
<keyword evidence="1" id="KW-0732">Signal</keyword>
<comment type="caution">
    <text evidence="2">The sequence shown here is derived from an EMBL/GenBank/DDBJ whole genome shotgun (WGS) entry which is preliminary data.</text>
</comment>
<sequence length="634" mass="69899">MKKLNILLFAAVLTMFSACTDEFETINDNPNRVTDLDAGFQFGKIQLMYAGNGHEEWRGNLIMTGPISGITQCGYRTGQSFGLSDGFSEAKWSAIYTNVVKDARDMQRTLNEKDEDGSNAVMLAQTDIVLQLAAQRLTDLYGDIPYSEGGLGFNELNYYPAYDTQEDVYKGMVEKLRAARQTLLSDNGDSFGSHDLIYGHLDNDSRRKSWAKLANSLLLRIGMRASNADPAWAKEVVEEAAAHSAGFITGVTVDEGAALLKHSTNGGPWGIHENGAGSAINGKVGGFAYAYVGEEYLRLAQQNEDPRLFYTACQVVNQDGEFIAWTGQTHFNPFEEAARPGEAWKPVVFNPEKGGADESFSVRGLMKVEGVQVFTDYFVSAGSLGDEVEVKDGDNVLYTYTYDADYAQYRTLCAVNPETVGSRTAPSIFFTGDETYFILAEAAAKGWTVPGDAATNLAKAVELNISKYPALYNESASPETYMSKYAATSGDTRTYEEMAADYIANLGAATVETIQLERWKSLFLNGYEAFALWNRTLVSVTPVGIPYDRNIELPEYQWDNIKDALPGVEQTPDAFFSTPFHNGGITGGVRPRRLDYPDRERMNNTANINAAMERQATYGNDGDNFISTKMWISK</sequence>
<protein>
    <submittedName>
        <fullName evidence="2">SusD/RagB family nutrient-binding outer membrane lipoprotein</fullName>
    </submittedName>
</protein>